<dbReference type="NCBIfam" id="NF002342">
    <property type="entry name" value="PRK01305.1-3"/>
    <property type="match status" value="1"/>
</dbReference>
<dbReference type="GO" id="GO:0071596">
    <property type="term" value="P:ubiquitin-dependent protein catabolic process via the N-end rule pathway"/>
    <property type="evidence" value="ECO:0007669"/>
    <property type="project" value="InterPro"/>
</dbReference>
<evidence type="ECO:0000256" key="1">
    <source>
        <dbReference type="ARBA" id="ARBA00022490"/>
    </source>
</evidence>
<gene>
    <name evidence="4" type="primary">bpt</name>
    <name evidence="7" type="ORF">B9G39_12495</name>
</gene>
<evidence type="ECO:0000259" key="6">
    <source>
        <dbReference type="Pfam" id="PF04377"/>
    </source>
</evidence>
<evidence type="ECO:0000313" key="7">
    <source>
        <dbReference type="EMBL" id="RDH44202.1"/>
    </source>
</evidence>
<dbReference type="Pfam" id="PF04376">
    <property type="entry name" value="ATE_N"/>
    <property type="match status" value="1"/>
</dbReference>
<comment type="catalytic activity">
    <reaction evidence="4">
        <text>N-terminal L-glutamyl-[protein] + L-leucyl-tRNA(Leu) = N-terminal L-leucyl-L-glutamyl-[protein] + tRNA(Leu) + H(+)</text>
        <dbReference type="Rhea" id="RHEA:50412"/>
        <dbReference type="Rhea" id="RHEA-COMP:9613"/>
        <dbReference type="Rhea" id="RHEA-COMP:9622"/>
        <dbReference type="Rhea" id="RHEA-COMP:12664"/>
        <dbReference type="Rhea" id="RHEA-COMP:12668"/>
        <dbReference type="ChEBI" id="CHEBI:15378"/>
        <dbReference type="ChEBI" id="CHEBI:64721"/>
        <dbReference type="ChEBI" id="CHEBI:78442"/>
        <dbReference type="ChEBI" id="CHEBI:78494"/>
        <dbReference type="ChEBI" id="CHEBI:133041"/>
        <dbReference type="EC" id="2.3.2.29"/>
    </reaction>
</comment>
<dbReference type="InterPro" id="IPR016181">
    <property type="entry name" value="Acyl_CoA_acyltransferase"/>
</dbReference>
<name>A0A4P9VQ47_9GAMM</name>
<dbReference type="GO" id="GO:0004057">
    <property type="term" value="F:arginyl-tRNA--protein transferase activity"/>
    <property type="evidence" value="ECO:0007669"/>
    <property type="project" value="InterPro"/>
</dbReference>
<dbReference type="HAMAP" id="MF_00689">
    <property type="entry name" value="Bpt"/>
    <property type="match status" value="1"/>
</dbReference>
<comment type="similarity">
    <text evidence="4">Belongs to the R-transferase family. Bpt subfamily.</text>
</comment>
<dbReference type="GO" id="GO:0008914">
    <property type="term" value="F:leucyl-tRNA--protein transferase activity"/>
    <property type="evidence" value="ECO:0007669"/>
    <property type="project" value="UniProtKB-UniRule"/>
</dbReference>
<evidence type="ECO:0000313" key="8">
    <source>
        <dbReference type="Proteomes" id="UP000257039"/>
    </source>
</evidence>
<keyword evidence="1 4" id="KW-0963">Cytoplasm</keyword>
<evidence type="ECO:0000256" key="4">
    <source>
        <dbReference type="HAMAP-Rule" id="MF_00689"/>
    </source>
</evidence>
<dbReference type="NCBIfam" id="NF002345">
    <property type="entry name" value="PRK01305.2-2"/>
    <property type="match status" value="1"/>
</dbReference>
<accession>A0A4P9VQ47</accession>
<sequence length="235" mass="28003">MSELKELKFFATHPHTCSYLPDQEATTLFLDPNKELSTVLYSQLTDFGFRRSGQHLYRPHCRYCQACIPARIPVARFQRKRRFQRIWQKNKDLVVEVVNPSSEDEIYHLYEKYIFLRHQDGDMFPPSKEQFESFLVGGWDFAQFYLFWEQSRLISVAVTDQLANGLSAIYTFYDPEYSQRSLGTFAVLWQVEACQLLGLDYVYLGYWIKSCQKMQYKGEYRPLEVFVNNKWIELQ</sequence>
<feature type="domain" description="N-end aminoacyl transferase N-terminal" evidence="5">
    <location>
        <begin position="15"/>
        <end position="85"/>
    </location>
</feature>
<dbReference type="PANTHER" id="PTHR21367">
    <property type="entry name" value="ARGININE-TRNA-PROTEIN TRANSFERASE 1"/>
    <property type="match status" value="1"/>
</dbReference>
<reference evidence="7 8" key="1">
    <citation type="submission" date="2017-04" db="EMBL/GenBank/DDBJ databases">
        <title>Draft genome sequence of Zooshikella ganghwensis VG4 isolated from Red Sea sediments.</title>
        <authorList>
            <person name="Rehman Z."/>
            <person name="Alam I."/>
            <person name="Kamau A."/>
            <person name="Bajic V."/>
            <person name="Leiknes T."/>
        </authorList>
    </citation>
    <scope>NUCLEOTIDE SEQUENCE [LARGE SCALE GENOMIC DNA]</scope>
    <source>
        <strain evidence="7 8">VG4</strain>
    </source>
</reference>
<dbReference type="GO" id="GO:0005737">
    <property type="term" value="C:cytoplasm"/>
    <property type="evidence" value="ECO:0007669"/>
    <property type="project" value="UniProtKB-SubCell"/>
</dbReference>
<dbReference type="SUPFAM" id="SSF55729">
    <property type="entry name" value="Acyl-CoA N-acyltransferases (Nat)"/>
    <property type="match status" value="1"/>
</dbReference>
<evidence type="ECO:0000259" key="5">
    <source>
        <dbReference type="Pfam" id="PF04376"/>
    </source>
</evidence>
<evidence type="ECO:0000256" key="2">
    <source>
        <dbReference type="ARBA" id="ARBA00022679"/>
    </source>
</evidence>
<dbReference type="AlphaFoldDB" id="A0A4P9VQ47"/>
<evidence type="ECO:0000256" key="3">
    <source>
        <dbReference type="ARBA" id="ARBA00023315"/>
    </source>
</evidence>
<dbReference type="Proteomes" id="UP000257039">
    <property type="component" value="Unassembled WGS sequence"/>
</dbReference>
<feature type="domain" description="N-end rule aminoacyl transferase C-terminal" evidence="6">
    <location>
        <begin position="105"/>
        <end position="226"/>
    </location>
</feature>
<dbReference type="EMBL" id="NDXW01000001">
    <property type="protein sequence ID" value="RDH44202.1"/>
    <property type="molecule type" value="Genomic_DNA"/>
</dbReference>
<protein>
    <recommendedName>
        <fullName evidence="4">Aspartate/glutamate leucyltransferase</fullName>
        <ecNumber evidence="4">2.3.2.29</ecNumber>
    </recommendedName>
</protein>
<dbReference type="RefSeq" id="WP_027706825.1">
    <property type="nucleotide sequence ID" value="NZ_JAEVHG010000003.1"/>
</dbReference>
<dbReference type="PANTHER" id="PTHR21367:SF1">
    <property type="entry name" value="ARGINYL-TRNA--PROTEIN TRANSFERASE 1"/>
    <property type="match status" value="1"/>
</dbReference>
<dbReference type="NCBIfam" id="NF002341">
    <property type="entry name" value="PRK01305.1-1"/>
    <property type="match status" value="1"/>
</dbReference>
<keyword evidence="8" id="KW-1185">Reference proteome</keyword>
<comment type="function">
    <text evidence="4">Functions in the N-end rule pathway of protein degradation where it conjugates Leu from its aminoacyl-tRNA to the N-termini of proteins containing an N-terminal aspartate or glutamate.</text>
</comment>
<dbReference type="InterPro" id="IPR030700">
    <property type="entry name" value="N-end_Aminoacyl_Trfase"/>
</dbReference>
<dbReference type="InterPro" id="IPR017138">
    <property type="entry name" value="Asp_Glu_LeuTrfase"/>
</dbReference>
<keyword evidence="2 4" id="KW-0808">Transferase</keyword>
<comment type="catalytic activity">
    <reaction evidence="4">
        <text>N-terminal L-aspartyl-[protein] + L-leucyl-tRNA(Leu) = N-terminal L-leucyl-L-aspartyl-[protein] + tRNA(Leu) + H(+)</text>
        <dbReference type="Rhea" id="RHEA:50420"/>
        <dbReference type="Rhea" id="RHEA-COMP:9613"/>
        <dbReference type="Rhea" id="RHEA-COMP:9622"/>
        <dbReference type="Rhea" id="RHEA-COMP:12669"/>
        <dbReference type="Rhea" id="RHEA-COMP:12674"/>
        <dbReference type="ChEBI" id="CHEBI:15378"/>
        <dbReference type="ChEBI" id="CHEBI:64720"/>
        <dbReference type="ChEBI" id="CHEBI:78442"/>
        <dbReference type="ChEBI" id="CHEBI:78494"/>
        <dbReference type="ChEBI" id="CHEBI:133042"/>
        <dbReference type="EC" id="2.3.2.29"/>
    </reaction>
</comment>
<organism evidence="7 8">
    <name type="scientific">Zooshikella ganghwensis</name>
    <dbReference type="NCBI Taxonomy" id="202772"/>
    <lineage>
        <taxon>Bacteria</taxon>
        <taxon>Pseudomonadati</taxon>
        <taxon>Pseudomonadota</taxon>
        <taxon>Gammaproteobacteria</taxon>
        <taxon>Oceanospirillales</taxon>
        <taxon>Zooshikellaceae</taxon>
        <taxon>Zooshikella</taxon>
    </lineage>
</organism>
<dbReference type="InterPro" id="IPR007472">
    <property type="entry name" value="N-end_Aminoacyl_Trfase_C"/>
</dbReference>
<proteinExistence type="inferred from homology"/>
<dbReference type="Pfam" id="PF04377">
    <property type="entry name" value="ATE_C"/>
    <property type="match status" value="1"/>
</dbReference>
<dbReference type="EC" id="2.3.2.29" evidence="4"/>
<comment type="caution">
    <text evidence="7">The sequence shown here is derived from an EMBL/GenBank/DDBJ whole genome shotgun (WGS) entry which is preliminary data.</text>
</comment>
<dbReference type="InterPro" id="IPR007471">
    <property type="entry name" value="N-end_Aminoacyl_Trfase_N"/>
</dbReference>
<comment type="subcellular location">
    <subcellularLocation>
        <location evidence="4">Cytoplasm</location>
    </subcellularLocation>
</comment>
<dbReference type="PIRSF" id="PIRSF037208">
    <property type="entry name" value="ATE_pro_prd"/>
    <property type="match status" value="1"/>
</dbReference>
<keyword evidence="3 4" id="KW-0012">Acyltransferase</keyword>
<dbReference type="NCBIfam" id="NF002346">
    <property type="entry name" value="PRK01305.2-3"/>
    <property type="match status" value="1"/>
</dbReference>